<dbReference type="AlphaFoldDB" id="A0A0B2S649"/>
<evidence type="ECO:0000313" key="1">
    <source>
        <dbReference type="EMBL" id="KHN40183.1"/>
    </source>
</evidence>
<dbReference type="EMBL" id="KN645941">
    <property type="protein sequence ID" value="KHN40183.1"/>
    <property type="molecule type" value="Genomic_DNA"/>
</dbReference>
<protein>
    <submittedName>
        <fullName evidence="1">Uncharacterized protein</fullName>
    </submittedName>
</protein>
<name>A0A0B2S649_GLYSO</name>
<proteinExistence type="predicted"/>
<reference evidence="1" key="1">
    <citation type="submission" date="2014-07" db="EMBL/GenBank/DDBJ databases">
        <title>Identification of a novel salt tolerance gene in wild soybean by whole-genome sequencing.</title>
        <authorList>
            <person name="Lam H.-M."/>
            <person name="Qi X."/>
            <person name="Li M.-W."/>
            <person name="Liu X."/>
            <person name="Xie M."/>
            <person name="Ni M."/>
            <person name="Xu X."/>
        </authorList>
    </citation>
    <scope>NUCLEOTIDE SEQUENCE [LARGE SCALE GENOMIC DNA]</scope>
    <source>
        <tissue evidence="1">Root</tissue>
    </source>
</reference>
<organism evidence="1">
    <name type="scientific">Glycine soja</name>
    <name type="common">Wild soybean</name>
    <dbReference type="NCBI Taxonomy" id="3848"/>
    <lineage>
        <taxon>Eukaryota</taxon>
        <taxon>Viridiplantae</taxon>
        <taxon>Streptophyta</taxon>
        <taxon>Embryophyta</taxon>
        <taxon>Tracheophyta</taxon>
        <taxon>Spermatophyta</taxon>
        <taxon>Magnoliopsida</taxon>
        <taxon>eudicotyledons</taxon>
        <taxon>Gunneridae</taxon>
        <taxon>Pentapetalae</taxon>
        <taxon>rosids</taxon>
        <taxon>fabids</taxon>
        <taxon>Fabales</taxon>
        <taxon>Fabaceae</taxon>
        <taxon>Papilionoideae</taxon>
        <taxon>50 kb inversion clade</taxon>
        <taxon>NPAAA clade</taxon>
        <taxon>indigoferoid/millettioid clade</taxon>
        <taxon>Phaseoleae</taxon>
        <taxon>Glycine</taxon>
        <taxon>Glycine subgen. Soja</taxon>
    </lineage>
</organism>
<accession>A0A0B2S649</accession>
<gene>
    <name evidence="1" type="ORF">glysoja_041846</name>
</gene>
<dbReference type="Proteomes" id="UP000053555">
    <property type="component" value="Unassembled WGS sequence"/>
</dbReference>
<sequence>MPNNSEQCTLNNHNQLVAKTKKPHVGPTIPSHLIASTFTITTSAPHHNKHLSAAVARYQNLVKSEHHHPLVPSGANISTNIPPLKSLILTVLDPNAGLVHDPLRSPFLGHPHCKDHVGRHARTGDILPACIGQPYVRCSGGAGVGFPTLRSPWYYVGYFKELFSSEGLVEDSGSNEHEQAQRVPLARHGLAVFPIGASFGACLG</sequence>